<protein>
    <submittedName>
        <fullName evidence="2">HNH endonuclease</fullName>
    </submittedName>
</protein>
<dbReference type="GO" id="GO:0004519">
    <property type="term" value="F:endonuclease activity"/>
    <property type="evidence" value="ECO:0007669"/>
    <property type="project" value="UniProtKB-KW"/>
</dbReference>
<feature type="domain" description="HNH nuclease" evidence="1">
    <location>
        <begin position="186"/>
        <end position="237"/>
    </location>
</feature>
<keyword evidence="2" id="KW-0255">Endonuclease</keyword>
<dbReference type="InterPro" id="IPR025938">
    <property type="entry name" value="RRXRR_dom"/>
</dbReference>
<keyword evidence="3" id="KW-1185">Reference proteome</keyword>
<gene>
    <name evidence="2" type="ORF">ETD86_28545</name>
</gene>
<dbReference type="PANTHER" id="PTHR33877">
    <property type="entry name" value="SLL1193 PROTEIN"/>
    <property type="match status" value="1"/>
</dbReference>
<dbReference type="InterPro" id="IPR052892">
    <property type="entry name" value="NA-targeting_endonuclease"/>
</dbReference>
<evidence type="ECO:0000313" key="3">
    <source>
        <dbReference type="Proteomes" id="UP000309128"/>
    </source>
</evidence>
<dbReference type="SMART" id="SM00507">
    <property type="entry name" value="HNHc"/>
    <property type="match status" value="1"/>
</dbReference>
<evidence type="ECO:0000259" key="1">
    <source>
        <dbReference type="SMART" id="SM00507"/>
    </source>
</evidence>
<evidence type="ECO:0000313" key="2">
    <source>
        <dbReference type="EMBL" id="TMR14653.1"/>
    </source>
</evidence>
<name>A0A5S4FB16_9ACTN</name>
<reference evidence="2 3" key="1">
    <citation type="submission" date="2019-05" db="EMBL/GenBank/DDBJ databases">
        <title>Draft genome sequence of Nonomuraea turkmeniaca DSM 43926.</title>
        <authorList>
            <person name="Saricaoglu S."/>
            <person name="Isik K."/>
        </authorList>
    </citation>
    <scope>NUCLEOTIDE SEQUENCE [LARGE SCALE GENOMIC DNA]</scope>
    <source>
        <strain evidence="2 3">DSM 43926</strain>
    </source>
</reference>
<dbReference type="PROSITE" id="PS50096">
    <property type="entry name" value="IQ"/>
    <property type="match status" value="1"/>
</dbReference>
<dbReference type="PANTHER" id="PTHR33877:SF2">
    <property type="entry name" value="OS07G0170200 PROTEIN"/>
    <property type="match status" value="1"/>
</dbReference>
<dbReference type="GO" id="GO:0003676">
    <property type="term" value="F:nucleic acid binding"/>
    <property type="evidence" value="ECO:0007669"/>
    <property type="project" value="InterPro"/>
</dbReference>
<dbReference type="InterPro" id="IPR002711">
    <property type="entry name" value="HNH"/>
</dbReference>
<organism evidence="2 3">
    <name type="scientific">Nonomuraea turkmeniaca</name>
    <dbReference type="NCBI Taxonomy" id="103838"/>
    <lineage>
        <taxon>Bacteria</taxon>
        <taxon>Bacillati</taxon>
        <taxon>Actinomycetota</taxon>
        <taxon>Actinomycetes</taxon>
        <taxon>Streptosporangiales</taxon>
        <taxon>Streptosporangiaceae</taxon>
        <taxon>Nonomuraea</taxon>
    </lineage>
</organism>
<dbReference type="CDD" id="cd00085">
    <property type="entry name" value="HNHc"/>
    <property type="match status" value="1"/>
</dbReference>
<dbReference type="RefSeq" id="WP_138669245.1">
    <property type="nucleotide sequence ID" value="NZ_VCKY01000108.1"/>
</dbReference>
<dbReference type="InterPro" id="IPR003615">
    <property type="entry name" value="HNH_nuc"/>
</dbReference>
<dbReference type="AlphaFoldDB" id="A0A5S4FB16"/>
<comment type="caution">
    <text evidence="2">The sequence shown here is derived from an EMBL/GenBank/DDBJ whole genome shotgun (WGS) entry which is preliminary data.</text>
</comment>
<sequence>MFVLDKHGRPLQPCTPARARQLLKKGRAVVHRHTPFVIRLKDRSIDSSEVDGVEMGVDPGSQHTGVSVFTAQAGERRARFAIQLDHRGATIRKMLQQRAAYRRRRRTQNLRYRAPRFSNRTRPPGWLPPSLRHRVITTVSWIDRLVRWAPVRAVHIERAAFDTHAIAAGKPLEGVEYQLGTLHGTEVREYLLAKWGRACAYCGSSGMPLNIDHIHPRSRGGSDRVSNLTLACVSCNQAKGNRPIEDFLTRKPELLAKIIAQAKAPLRDAAAAQSTRWALWRALDSRLPTHVASGGRTKWNRTRNHLPKTHTLDALAVGKLDSISETVSAVLVAGCAGRGTHARTRLDKYGFPRLRMPRRKLYFGFQTGDFARAVVPTGKKQGTHIGRVAARTNGYFNVTTIHGTVQGVHHRHFRLLQRADGYAYTTQKEGRASSSG</sequence>
<keyword evidence="2" id="KW-0378">Hydrolase</keyword>
<dbReference type="InterPro" id="IPR047693">
    <property type="entry name" value="RNA-guided_IscB-like"/>
</dbReference>
<dbReference type="EMBL" id="VCKY01000108">
    <property type="protein sequence ID" value="TMR14653.1"/>
    <property type="molecule type" value="Genomic_DNA"/>
</dbReference>
<proteinExistence type="predicted"/>
<dbReference type="Pfam" id="PF14239">
    <property type="entry name" value="RRXRR"/>
    <property type="match status" value="1"/>
</dbReference>
<accession>A0A5S4FB16</accession>
<dbReference type="Pfam" id="PF01844">
    <property type="entry name" value="HNH"/>
    <property type="match status" value="1"/>
</dbReference>
<keyword evidence="2" id="KW-0540">Nuclease</keyword>
<dbReference type="GO" id="GO:0008270">
    <property type="term" value="F:zinc ion binding"/>
    <property type="evidence" value="ECO:0007669"/>
    <property type="project" value="InterPro"/>
</dbReference>
<dbReference type="OrthoDB" id="9802901at2"/>
<dbReference type="Proteomes" id="UP000309128">
    <property type="component" value="Unassembled WGS sequence"/>
</dbReference>
<dbReference type="Gene3D" id="1.10.30.50">
    <property type="match status" value="1"/>
</dbReference>
<dbReference type="NCBIfam" id="NF040563">
    <property type="entry name" value="guided_IscB"/>
    <property type="match status" value="1"/>
</dbReference>